<dbReference type="PANTHER" id="PTHR12526">
    <property type="entry name" value="GLYCOSYLTRANSFERASE"/>
    <property type="match status" value="1"/>
</dbReference>
<proteinExistence type="predicted"/>
<evidence type="ECO:0000313" key="2">
    <source>
        <dbReference type="EMBL" id="PWK09684.1"/>
    </source>
</evidence>
<reference evidence="2 3" key="1">
    <citation type="submission" date="2018-05" db="EMBL/GenBank/DDBJ databases">
        <title>Genomic Encyclopedia of Type Strains, Phase IV (KMG-IV): sequencing the most valuable type-strain genomes for metagenomic binning, comparative biology and taxonomic classification.</title>
        <authorList>
            <person name="Goeker M."/>
        </authorList>
    </citation>
    <scope>NUCLEOTIDE SEQUENCE [LARGE SCALE GENOMIC DNA]</scope>
    <source>
        <strain evidence="2 3">DSM 18773</strain>
    </source>
</reference>
<gene>
    <name evidence="2" type="ORF">C7459_113122</name>
</gene>
<evidence type="ECO:0000259" key="1">
    <source>
        <dbReference type="Pfam" id="PF13439"/>
    </source>
</evidence>
<keyword evidence="3" id="KW-1185">Reference proteome</keyword>
<dbReference type="Pfam" id="PF13692">
    <property type="entry name" value="Glyco_trans_1_4"/>
    <property type="match status" value="1"/>
</dbReference>
<dbReference type="GO" id="GO:0016740">
    <property type="term" value="F:transferase activity"/>
    <property type="evidence" value="ECO:0007669"/>
    <property type="project" value="UniProtKB-KW"/>
</dbReference>
<dbReference type="AlphaFoldDB" id="A0A316D6E6"/>
<keyword evidence="2" id="KW-0808">Transferase</keyword>
<organism evidence="2 3">
    <name type="scientific">Tumebacillus permanentifrigoris</name>
    <dbReference type="NCBI Taxonomy" id="378543"/>
    <lineage>
        <taxon>Bacteria</taxon>
        <taxon>Bacillati</taxon>
        <taxon>Bacillota</taxon>
        <taxon>Bacilli</taxon>
        <taxon>Bacillales</taxon>
        <taxon>Alicyclobacillaceae</taxon>
        <taxon>Tumebacillus</taxon>
    </lineage>
</organism>
<dbReference type="CDD" id="cd03807">
    <property type="entry name" value="GT4_WbnK-like"/>
    <property type="match status" value="1"/>
</dbReference>
<dbReference type="Proteomes" id="UP000245634">
    <property type="component" value="Unassembled WGS sequence"/>
</dbReference>
<dbReference type="EMBL" id="QGGL01000013">
    <property type="protein sequence ID" value="PWK09684.1"/>
    <property type="molecule type" value="Genomic_DNA"/>
</dbReference>
<dbReference type="InterPro" id="IPR028098">
    <property type="entry name" value="Glyco_trans_4-like_N"/>
</dbReference>
<dbReference type="OrthoDB" id="9814612at2"/>
<name>A0A316D6E6_9BACL</name>
<comment type="caution">
    <text evidence="2">The sequence shown here is derived from an EMBL/GenBank/DDBJ whole genome shotgun (WGS) entry which is preliminary data.</text>
</comment>
<dbReference type="RefSeq" id="WP_109690187.1">
    <property type="nucleotide sequence ID" value="NZ_QGGL01000013.1"/>
</dbReference>
<feature type="domain" description="Glycosyltransferase subfamily 4-like N-terminal" evidence="1">
    <location>
        <begin position="13"/>
        <end position="176"/>
    </location>
</feature>
<dbReference type="Pfam" id="PF13439">
    <property type="entry name" value="Glyco_transf_4"/>
    <property type="match status" value="1"/>
</dbReference>
<evidence type="ECO:0000313" key="3">
    <source>
        <dbReference type="Proteomes" id="UP000245634"/>
    </source>
</evidence>
<dbReference type="Gene3D" id="3.40.50.2000">
    <property type="entry name" value="Glycogen Phosphorylase B"/>
    <property type="match status" value="2"/>
</dbReference>
<accession>A0A316D6E6</accession>
<protein>
    <submittedName>
        <fullName evidence="2">Glycosyltransferase involved in cell wall biosynthesis</fullName>
    </submittedName>
</protein>
<sequence>MKKLLFVITGLHVGGAEMMLWKLCDRIDRTRFQPIVLSLMGDGVIGERLRQSGVEVHTVNMSPGRPTPAAVGRLIRKVREIGPDLLQGWMYHGNLAAQLANAGQKHKVPVLWNIRHCVYSLKYEKKSTALLIAGSRWLSKKPRAIIYNTKTGAGQHEALGYSAKHRTVLPNGFDLNLFAPSEDAARTVREELGLPEDAFLIGLIGRYDPMKDHRNFLEAASHLRHSNSEVHFLCAGRGVTMENPDLARWVEEFNLQGNVHLLGERNDTPRLMSALDVLTSSSYSEGFSNVIGEAMACGTPCVVTDVGDSAWIVGKHGVVVPPRDPASLAVAWQSLVSMDRAKLAELGRLSRQRVQENFSLESIVKRYEHLYDDVLKGAHNG</sequence>
<dbReference type="SUPFAM" id="SSF53756">
    <property type="entry name" value="UDP-Glycosyltransferase/glycogen phosphorylase"/>
    <property type="match status" value="1"/>
</dbReference>